<protein>
    <submittedName>
        <fullName evidence="2">Uncharacterized protein</fullName>
    </submittedName>
</protein>
<feature type="compositionally biased region" description="Low complexity" evidence="1">
    <location>
        <begin position="19"/>
        <end position="32"/>
    </location>
</feature>
<dbReference type="AlphaFoldDB" id="A0AAV4WE92"/>
<accession>A0AAV4WE92</accession>
<proteinExistence type="predicted"/>
<dbReference type="EMBL" id="BPLQ01014506">
    <property type="protein sequence ID" value="GIY80405.1"/>
    <property type="molecule type" value="Genomic_DNA"/>
</dbReference>
<sequence length="71" mass="7670">MRIKRELRGHDVIPRERSLSSSPPSLVSRAVVKGTEARKEEDALSATPDHEPQVGKTLTSGVPATPGLHTM</sequence>
<feature type="region of interest" description="Disordered" evidence="1">
    <location>
        <begin position="1"/>
        <end position="71"/>
    </location>
</feature>
<organism evidence="2 3">
    <name type="scientific">Caerostris darwini</name>
    <dbReference type="NCBI Taxonomy" id="1538125"/>
    <lineage>
        <taxon>Eukaryota</taxon>
        <taxon>Metazoa</taxon>
        <taxon>Ecdysozoa</taxon>
        <taxon>Arthropoda</taxon>
        <taxon>Chelicerata</taxon>
        <taxon>Arachnida</taxon>
        <taxon>Araneae</taxon>
        <taxon>Araneomorphae</taxon>
        <taxon>Entelegynae</taxon>
        <taxon>Araneoidea</taxon>
        <taxon>Araneidae</taxon>
        <taxon>Caerostris</taxon>
    </lineage>
</organism>
<feature type="compositionally biased region" description="Basic and acidic residues" evidence="1">
    <location>
        <begin position="35"/>
        <end position="53"/>
    </location>
</feature>
<comment type="caution">
    <text evidence="2">The sequence shown here is derived from an EMBL/GenBank/DDBJ whole genome shotgun (WGS) entry which is preliminary data.</text>
</comment>
<evidence type="ECO:0000313" key="3">
    <source>
        <dbReference type="Proteomes" id="UP001054837"/>
    </source>
</evidence>
<gene>
    <name evidence="2" type="ORF">CDAR_412141</name>
</gene>
<name>A0AAV4WE92_9ARAC</name>
<feature type="compositionally biased region" description="Basic and acidic residues" evidence="1">
    <location>
        <begin position="1"/>
        <end position="18"/>
    </location>
</feature>
<dbReference type="Proteomes" id="UP001054837">
    <property type="component" value="Unassembled WGS sequence"/>
</dbReference>
<reference evidence="2 3" key="1">
    <citation type="submission" date="2021-06" db="EMBL/GenBank/DDBJ databases">
        <title>Caerostris darwini draft genome.</title>
        <authorList>
            <person name="Kono N."/>
            <person name="Arakawa K."/>
        </authorList>
    </citation>
    <scope>NUCLEOTIDE SEQUENCE [LARGE SCALE GENOMIC DNA]</scope>
</reference>
<evidence type="ECO:0000256" key="1">
    <source>
        <dbReference type="SAM" id="MobiDB-lite"/>
    </source>
</evidence>
<evidence type="ECO:0000313" key="2">
    <source>
        <dbReference type="EMBL" id="GIY80405.1"/>
    </source>
</evidence>
<keyword evidence="3" id="KW-1185">Reference proteome</keyword>